<reference evidence="2 3" key="1">
    <citation type="journal article" date="2018" name="Elife">
        <title>Discovery and characterization of a prevalent human gut bacterial enzyme sufficient for the inactivation of a family of plant toxins.</title>
        <authorList>
            <person name="Koppel N."/>
            <person name="Bisanz J.E."/>
            <person name="Pandelia M.E."/>
            <person name="Turnbaugh P.J."/>
            <person name="Balskus E.P."/>
        </authorList>
    </citation>
    <scope>NUCLEOTIDE SEQUENCE [LARGE SCALE GENOMIC DNA]</scope>
    <source>
        <strain evidence="2 3">W1 BHI 6</strain>
    </source>
</reference>
<evidence type="ECO:0000313" key="3">
    <source>
        <dbReference type="Proteomes" id="UP000253970"/>
    </source>
</evidence>
<proteinExistence type="predicted"/>
<evidence type="ECO:0000313" key="2">
    <source>
        <dbReference type="EMBL" id="RDB69189.1"/>
    </source>
</evidence>
<dbReference type="EMBL" id="PPTU01000015">
    <property type="protein sequence ID" value="RDB69189.1"/>
    <property type="molecule type" value="Genomic_DNA"/>
</dbReference>
<comment type="caution">
    <text evidence="2">The sequence shown here is derived from an EMBL/GenBank/DDBJ whole genome shotgun (WGS) entry which is preliminary data.</text>
</comment>
<feature type="region of interest" description="Disordered" evidence="1">
    <location>
        <begin position="40"/>
        <end position="60"/>
    </location>
</feature>
<protein>
    <submittedName>
        <fullName evidence="2">Uncharacterized protein</fullName>
    </submittedName>
</protein>
<sequence length="60" mass="6672">MRRQRKAPRLAPHGILRVPAARGLPALASRARELDSPLDCQMLRSPGMTKGAQDQPSQRR</sequence>
<dbReference type="Proteomes" id="UP000253970">
    <property type="component" value="Unassembled WGS sequence"/>
</dbReference>
<dbReference type="AlphaFoldDB" id="A0A369MBY2"/>
<accession>A0A369MBY2</accession>
<name>A0A369MBY2_EGGLN</name>
<evidence type="ECO:0000256" key="1">
    <source>
        <dbReference type="SAM" id="MobiDB-lite"/>
    </source>
</evidence>
<organism evidence="2 3">
    <name type="scientific">Eggerthella lenta</name>
    <name type="common">Eubacterium lentum</name>
    <dbReference type="NCBI Taxonomy" id="84112"/>
    <lineage>
        <taxon>Bacteria</taxon>
        <taxon>Bacillati</taxon>
        <taxon>Actinomycetota</taxon>
        <taxon>Coriobacteriia</taxon>
        <taxon>Eggerthellales</taxon>
        <taxon>Eggerthellaceae</taxon>
        <taxon>Eggerthella</taxon>
    </lineage>
</organism>
<gene>
    <name evidence="2" type="ORF">C1875_10050</name>
</gene>